<keyword evidence="2" id="KW-1185">Reference proteome</keyword>
<dbReference type="Proteomes" id="UP001055108">
    <property type="component" value="Unassembled WGS sequence"/>
</dbReference>
<evidence type="ECO:0000313" key="1">
    <source>
        <dbReference type="EMBL" id="GJD77980.1"/>
    </source>
</evidence>
<evidence type="ECO:0000313" key="2">
    <source>
        <dbReference type="Proteomes" id="UP001055108"/>
    </source>
</evidence>
<dbReference type="RefSeq" id="WP_238301711.1">
    <property type="nucleotide sequence ID" value="NZ_BPQM01000026.1"/>
</dbReference>
<organism evidence="1 2">
    <name type="scientific">Methylobacterium gregans</name>
    <dbReference type="NCBI Taxonomy" id="374424"/>
    <lineage>
        <taxon>Bacteria</taxon>
        <taxon>Pseudomonadati</taxon>
        <taxon>Pseudomonadota</taxon>
        <taxon>Alphaproteobacteria</taxon>
        <taxon>Hyphomicrobiales</taxon>
        <taxon>Methylobacteriaceae</taxon>
        <taxon>Methylobacterium</taxon>
    </lineage>
</organism>
<proteinExistence type="predicted"/>
<sequence length="78" mass="8347">MKIGFASARLGMTETRVAFWLAAGCGLVLADGVWLLEGPHRLRGPGPCPAPVPEKLARAAIARGTRYRMPDDLFARAA</sequence>
<name>A0AA37HLY0_9HYPH</name>
<gene>
    <name evidence="1" type="ORF">NBEOAGPD_1192</name>
</gene>
<accession>A0AA37HLY0</accession>
<protein>
    <submittedName>
        <fullName evidence="1">Uncharacterized protein</fullName>
    </submittedName>
</protein>
<comment type="caution">
    <text evidence="1">The sequence shown here is derived from an EMBL/GenBank/DDBJ whole genome shotgun (WGS) entry which is preliminary data.</text>
</comment>
<dbReference type="EMBL" id="BPQM01000026">
    <property type="protein sequence ID" value="GJD77980.1"/>
    <property type="molecule type" value="Genomic_DNA"/>
</dbReference>
<reference evidence="1" key="1">
    <citation type="journal article" date="2016" name="Front. Microbiol.">
        <title>Genome Sequence of the Piezophilic, Mesophilic Sulfate-Reducing Bacterium Desulfovibrio indicus J2T.</title>
        <authorList>
            <person name="Cao J."/>
            <person name="Maignien L."/>
            <person name="Shao Z."/>
            <person name="Alain K."/>
            <person name="Jebbar M."/>
        </authorList>
    </citation>
    <scope>NUCLEOTIDE SEQUENCE</scope>
    <source>
        <strain evidence="1">NBRC 103626</strain>
    </source>
</reference>
<reference evidence="1" key="2">
    <citation type="submission" date="2021-08" db="EMBL/GenBank/DDBJ databases">
        <authorList>
            <person name="Tani A."/>
            <person name="Ola A."/>
            <person name="Ogura Y."/>
            <person name="Katsura K."/>
            <person name="Hayashi T."/>
        </authorList>
    </citation>
    <scope>NUCLEOTIDE SEQUENCE</scope>
    <source>
        <strain evidence="1">NBRC 103626</strain>
    </source>
</reference>
<dbReference type="AlphaFoldDB" id="A0AA37HLY0"/>